<dbReference type="GO" id="GO:0043495">
    <property type="term" value="F:protein-membrane adaptor activity"/>
    <property type="evidence" value="ECO:0007669"/>
    <property type="project" value="TreeGrafter"/>
</dbReference>
<sequence length="695" mass="79761">MDAKDISDNMSSQSPHQYHGYEKAVYNKSLKTAYADLLMEKMSRANSMAAGSAADNMEDFEMGMIEDGDDDENNSYYKKFKRSILNDAELGESLGTQNVVDKDVHGDAWLDDNSTLDQDYSSEADKSFYEDDEEDEDREKDGESIVATDEDSEYYDDYRDDGNDEEEWSSSSKRMILIALFFLGLLCIGPLFNAVMPSTSGQSSVRSASTMPALQKQINHLYSEIDHRDQKSRSDLEKTIKVIINQFEKKIRELLPSNVASLKNQLESLTNKVNQLSLSLSKWERKSSSIFTMDNITEWQAELAKELESHLPQEIPVIMNNSSTMLVIPEMNDYLQNLIASLMQHSNARPDNSTLQYDLNLYVKEILADQFQYIDKDYFIRELNRNLQISKQEIWQEMASRLDQWQKERPKEYSEQNVIPRQYSSILLKKLINQIYNTNEHQWEDNLDFATFAQGTKLLNHLTSKTWNQGTGVSPIELLQDSKYGPSTYWQCGEPQKCSWAIRFQEAIYLTRLSYMHGRFNNNLHAMNSAPKLISVYVKIAKTNGNVDARKIIALAQKFNQGQKLSLDSQFIRIGQYPYSLTDTKIRQVLPLPSWFIQLKTRVRAVVFAVDQNYGNKRYTSLKKFTVNAVTQEDLSIMESNSFQLRCSGTPEYASSSITNDIDDMKETVQGSDDVNQPHKSRCNVPAFGQDELIP</sequence>
<dbReference type="InterPro" id="IPR045119">
    <property type="entry name" value="SUN1-5"/>
</dbReference>
<accession>A0A7H9B7D8</accession>
<comment type="subcellular location">
    <subcellularLocation>
        <location evidence="1">Membrane</location>
    </subcellularLocation>
</comment>
<dbReference type="OrthoDB" id="4065610at2759"/>
<feature type="coiled-coil region" evidence="5">
    <location>
        <begin position="259"/>
        <end position="286"/>
    </location>
</feature>
<dbReference type="PANTHER" id="PTHR12911:SF8">
    <property type="entry name" value="KLAROID PROTEIN-RELATED"/>
    <property type="match status" value="1"/>
</dbReference>
<evidence type="ECO:0000256" key="7">
    <source>
        <dbReference type="SAM" id="Phobius"/>
    </source>
</evidence>
<keyword evidence="10" id="KW-1185">Reference proteome</keyword>
<dbReference type="EMBL" id="CP058610">
    <property type="protein sequence ID" value="QLG74450.1"/>
    <property type="molecule type" value="Genomic_DNA"/>
</dbReference>
<evidence type="ECO:0000256" key="4">
    <source>
        <dbReference type="ARBA" id="ARBA00023136"/>
    </source>
</evidence>
<reference evidence="9 10" key="1">
    <citation type="submission" date="2020-07" db="EMBL/GenBank/DDBJ databases">
        <title>The yeast mating-type switching endonuclease HO is a domesticated member of an unorthodox homing genetic element family.</title>
        <authorList>
            <person name="Coughlan A.Y."/>
            <person name="Lombardi L."/>
            <person name="Braun-Galleani S."/>
            <person name="Martos A.R."/>
            <person name="Galeote V."/>
            <person name="Bigey F."/>
            <person name="Dequin S."/>
            <person name="Byrne K.P."/>
            <person name="Wolfe K.H."/>
        </authorList>
    </citation>
    <scope>NUCLEOTIDE SEQUENCE [LARGE SCALE GENOMIC DNA]</scope>
    <source>
        <strain evidence="9 10">NRRL Y-6702</strain>
    </source>
</reference>
<feature type="region of interest" description="Disordered" evidence="6">
    <location>
        <begin position="111"/>
        <end position="166"/>
    </location>
</feature>
<evidence type="ECO:0000313" key="9">
    <source>
        <dbReference type="EMBL" id="QLG74450.1"/>
    </source>
</evidence>
<keyword evidence="3 7" id="KW-1133">Transmembrane helix</keyword>
<keyword evidence="5" id="KW-0175">Coiled coil</keyword>
<gene>
    <name evidence="9" type="ORF">HG535_0G03330</name>
</gene>
<protein>
    <recommendedName>
        <fullName evidence="8">SUN domain-containing protein</fullName>
    </recommendedName>
</protein>
<feature type="compositionally biased region" description="Polar residues" evidence="6">
    <location>
        <begin position="112"/>
        <end position="121"/>
    </location>
</feature>
<dbReference type="GeneID" id="59238233"/>
<keyword evidence="2 7" id="KW-0812">Transmembrane</keyword>
<evidence type="ECO:0000259" key="8">
    <source>
        <dbReference type="PROSITE" id="PS51469"/>
    </source>
</evidence>
<dbReference type="PANTHER" id="PTHR12911">
    <property type="entry name" value="SAD1/UNC-84-LIKE PROTEIN-RELATED"/>
    <property type="match status" value="1"/>
</dbReference>
<feature type="transmembrane region" description="Helical" evidence="7">
    <location>
        <begin position="176"/>
        <end position="196"/>
    </location>
</feature>
<evidence type="ECO:0000256" key="5">
    <source>
        <dbReference type="SAM" id="Coils"/>
    </source>
</evidence>
<feature type="domain" description="SUN" evidence="8">
    <location>
        <begin position="439"/>
        <end position="632"/>
    </location>
</feature>
<organism evidence="9 10">
    <name type="scientific">Zygotorulaspora mrakii</name>
    <name type="common">Zygosaccharomyces mrakii</name>
    <dbReference type="NCBI Taxonomy" id="42260"/>
    <lineage>
        <taxon>Eukaryota</taxon>
        <taxon>Fungi</taxon>
        <taxon>Dikarya</taxon>
        <taxon>Ascomycota</taxon>
        <taxon>Saccharomycotina</taxon>
        <taxon>Saccharomycetes</taxon>
        <taxon>Saccharomycetales</taxon>
        <taxon>Saccharomycetaceae</taxon>
        <taxon>Zygotorulaspora</taxon>
    </lineage>
</organism>
<evidence type="ECO:0000256" key="3">
    <source>
        <dbReference type="ARBA" id="ARBA00022989"/>
    </source>
</evidence>
<dbReference type="RefSeq" id="XP_037146175.1">
    <property type="nucleotide sequence ID" value="XM_037290280.1"/>
</dbReference>
<name>A0A7H9B7D8_ZYGMR</name>
<dbReference type="AlphaFoldDB" id="A0A7H9B7D8"/>
<dbReference type="PROSITE" id="PS51469">
    <property type="entry name" value="SUN"/>
    <property type="match status" value="1"/>
</dbReference>
<evidence type="ECO:0000256" key="6">
    <source>
        <dbReference type="SAM" id="MobiDB-lite"/>
    </source>
</evidence>
<dbReference type="InterPro" id="IPR012919">
    <property type="entry name" value="SUN_dom"/>
</dbReference>
<evidence type="ECO:0000256" key="1">
    <source>
        <dbReference type="ARBA" id="ARBA00004370"/>
    </source>
</evidence>
<dbReference type="Gene3D" id="2.60.120.260">
    <property type="entry name" value="Galactose-binding domain-like"/>
    <property type="match status" value="1"/>
</dbReference>
<proteinExistence type="predicted"/>
<keyword evidence="4 7" id="KW-0472">Membrane</keyword>
<dbReference type="KEGG" id="zmk:HG535_0G03330"/>
<evidence type="ECO:0000256" key="2">
    <source>
        <dbReference type="ARBA" id="ARBA00022692"/>
    </source>
</evidence>
<dbReference type="GO" id="GO:0034993">
    <property type="term" value="C:meiotic nuclear membrane microtubule tethering complex"/>
    <property type="evidence" value="ECO:0007669"/>
    <property type="project" value="TreeGrafter"/>
</dbReference>
<evidence type="ECO:0000313" key="10">
    <source>
        <dbReference type="Proteomes" id="UP000509704"/>
    </source>
</evidence>
<dbReference type="Proteomes" id="UP000509704">
    <property type="component" value="Chromosome 7"/>
</dbReference>